<keyword evidence="1" id="KW-0472">Membrane</keyword>
<evidence type="ECO:0008006" key="5">
    <source>
        <dbReference type="Google" id="ProtNLM"/>
    </source>
</evidence>
<reference evidence="2 4" key="1">
    <citation type="submission" date="2016-02" db="EMBL/GenBank/DDBJ databases">
        <title>Biosynthesis of antibiotic leucinostatins and their inhibition on Phytophthora in bio-control Purpureocillium lilacinum.</title>
        <authorList>
            <person name="Wang G."/>
            <person name="Liu Z."/>
            <person name="Lin R."/>
            <person name="Li E."/>
            <person name="Mao Z."/>
            <person name="Ling J."/>
            <person name="Yin W."/>
            <person name="Xie B."/>
        </authorList>
    </citation>
    <scope>NUCLEOTIDE SEQUENCE [LARGE SCALE GENOMIC DNA]</scope>
    <source>
        <strain evidence="3">PLBJ-1</strain>
        <strain evidence="2">PLFJ-1</strain>
    </source>
</reference>
<keyword evidence="1" id="KW-0812">Transmembrane</keyword>
<dbReference type="AlphaFoldDB" id="A0A179FE88"/>
<organism evidence="2 4">
    <name type="scientific">Purpureocillium lilacinum</name>
    <name type="common">Paecilomyces lilacinus</name>
    <dbReference type="NCBI Taxonomy" id="33203"/>
    <lineage>
        <taxon>Eukaryota</taxon>
        <taxon>Fungi</taxon>
        <taxon>Dikarya</taxon>
        <taxon>Ascomycota</taxon>
        <taxon>Pezizomycotina</taxon>
        <taxon>Sordariomycetes</taxon>
        <taxon>Hypocreomycetidae</taxon>
        <taxon>Hypocreales</taxon>
        <taxon>Ophiocordycipitaceae</taxon>
        <taxon>Purpureocillium</taxon>
    </lineage>
</organism>
<dbReference type="EMBL" id="LSBI01000029">
    <property type="protein sequence ID" value="OAQ63834.1"/>
    <property type="molecule type" value="Genomic_DNA"/>
</dbReference>
<dbReference type="Proteomes" id="UP000078340">
    <property type="component" value="Unassembled WGS sequence"/>
</dbReference>
<evidence type="ECO:0000313" key="2">
    <source>
        <dbReference type="EMBL" id="OAQ63834.1"/>
    </source>
</evidence>
<dbReference type="Proteomes" id="UP000078240">
    <property type="component" value="Unassembled WGS sequence"/>
</dbReference>
<comment type="caution">
    <text evidence="2">The sequence shown here is derived from an EMBL/GenBank/DDBJ whole genome shotgun (WGS) entry which is preliminary data.</text>
</comment>
<dbReference type="STRING" id="33203.A0A179FE88"/>
<dbReference type="EMBL" id="LSBH01000013">
    <property type="protein sequence ID" value="OAQ65746.1"/>
    <property type="molecule type" value="Genomic_DNA"/>
</dbReference>
<proteinExistence type="predicted"/>
<evidence type="ECO:0000313" key="4">
    <source>
        <dbReference type="Proteomes" id="UP000078340"/>
    </source>
</evidence>
<accession>A0A179FE88</accession>
<evidence type="ECO:0000256" key="1">
    <source>
        <dbReference type="SAM" id="Phobius"/>
    </source>
</evidence>
<sequence length="245" mass="25001">MFRTLVASDANGLMLTNVGQPPTMDLRNLVAFLSLASTGIAQKCYWPNGSTADNLLACSAGPDPAYSPCCFEGHYGLSNGLCFNPQGMTMYRAGCTDKTFNSQSCASYLGGSQSGVWTCGDNKFACTPLTCNSANFTVPDSKILRNAALLLDIGQPSTTTAATTAGGTATGSVATHSVTSSAMSIAEQCDAAAGGVSAAGAVGVGVGIGAPLTLATVGLMAMFLRERRIRMANERPGTDSKLPGV</sequence>
<dbReference type="OMA" id="CLNVAIQ"/>
<protein>
    <recommendedName>
        <fullName evidence="5">Podoplanin domain-containing protein</fullName>
    </recommendedName>
</protein>
<keyword evidence="1" id="KW-1133">Transmembrane helix</keyword>
<evidence type="ECO:0000313" key="3">
    <source>
        <dbReference type="EMBL" id="OAQ65746.1"/>
    </source>
</evidence>
<feature type="transmembrane region" description="Helical" evidence="1">
    <location>
        <begin position="198"/>
        <end position="224"/>
    </location>
</feature>
<gene>
    <name evidence="3" type="ORF">VFPBJ_11139</name>
    <name evidence="2" type="ORF">VFPFJ_11364</name>
</gene>
<name>A0A179FE88_PURLI</name>